<protein>
    <recommendedName>
        <fullName evidence="5">Putative 3-methyladenine DNA glycosylase</fullName>
        <ecNumber evidence="5">3.2.2.-</ecNumber>
    </recommendedName>
</protein>
<dbReference type="Gene3D" id="3.10.300.10">
    <property type="entry name" value="Methylpurine-DNA glycosylase (MPG)"/>
    <property type="match status" value="1"/>
</dbReference>
<evidence type="ECO:0000313" key="6">
    <source>
        <dbReference type="EMBL" id="AHX04893.1"/>
    </source>
</evidence>
<reference evidence="6 7" key="1">
    <citation type="submission" date="2014-03" db="EMBL/GenBank/DDBJ databases">
        <title>Sequencing and Comparison of Genomes and Transcriptome Profiles of Human Ehrlichiosis Agents.</title>
        <authorList>
            <person name="Lin M."/>
            <person name="Daugherty S.C."/>
            <person name="Nagaraj S."/>
            <person name="Cheng Z."/>
            <person name="Xiong Q."/>
            <person name="Lin F.-Y."/>
            <person name="Sengamalay N."/>
            <person name="Ott S."/>
            <person name="Godinez A."/>
            <person name="Tallon L.J."/>
            <person name="Sadzewicz L."/>
            <person name="Fraser C.M."/>
            <person name="Dunning Hotopp J.C."/>
            <person name="Rikihisa Y."/>
        </authorList>
    </citation>
    <scope>NUCLEOTIDE SEQUENCE [LARGE SCALE GENOMIC DNA]</scope>
    <source>
        <strain evidence="6 7">HF</strain>
    </source>
</reference>
<dbReference type="EMBL" id="CP007474">
    <property type="protein sequence ID" value="AHX04893.1"/>
    <property type="molecule type" value="Genomic_DNA"/>
</dbReference>
<dbReference type="eggNOG" id="COG2094">
    <property type="taxonomic scope" value="Bacteria"/>
</dbReference>
<dbReference type="RefSeq" id="WP_044194165.1">
    <property type="nucleotide sequence ID" value="NZ_CP007474.1"/>
</dbReference>
<dbReference type="InterPro" id="IPR036995">
    <property type="entry name" value="MPG_sf"/>
</dbReference>
<proteinExistence type="inferred from homology"/>
<dbReference type="Pfam" id="PF02245">
    <property type="entry name" value="Pur_DNA_glyco"/>
    <property type="match status" value="1"/>
</dbReference>
<evidence type="ECO:0000313" key="7">
    <source>
        <dbReference type="Proteomes" id="UP000023762"/>
    </source>
</evidence>
<dbReference type="GO" id="GO:0003677">
    <property type="term" value="F:DNA binding"/>
    <property type="evidence" value="ECO:0007669"/>
    <property type="project" value="InterPro"/>
</dbReference>
<dbReference type="CDD" id="cd00540">
    <property type="entry name" value="AAG"/>
    <property type="match status" value="1"/>
</dbReference>
<keyword evidence="6" id="KW-0326">Glycosidase</keyword>
<keyword evidence="4 5" id="KW-0234">DNA repair</keyword>
<dbReference type="AlphaFoldDB" id="X5GKB3"/>
<dbReference type="EC" id="3.2.2.-" evidence="5"/>
<dbReference type="OrthoDB" id="9794313at2"/>
<gene>
    <name evidence="6" type="ORF">EHF_0237</name>
</gene>
<keyword evidence="7" id="KW-1185">Reference proteome</keyword>
<dbReference type="GO" id="GO:0006284">
    <property type="term" value="P:base-excision repair"/>
    <property type="evidence" value="ECO:0007669"/>
    <property type="project" value="InterPro"/>
</dbReference>
<dbReference type="SUPFAM" id="SSF50486">
    <property type="entry name" value="FMT C-terminal domain-like"/>
    <property type="match status" value="1"/>
</dbReference>
<dbReference type="GO" id="GO:0003905">
    <property type="term" value="F:alkylbase DNA N-glycosylase activity"/>
    <property type="evidence" value="ECO:0007669"/>
    <property type="project" value="InterPro"/>
</dbReference>
<accession>X5GKB3</accession>
<dbReference type="InterPro" id="IPR003180">
    <property type="entry name" value="MPG"/>
</dbReference>
<evidence type="ECO:0000256" key="1">
    <source>
        <dbReference type="ARBA" id="ARBA00009232"/>
    </source>
</evidence>
<dbReference type="STRING" id="391036.EHF_0237"/>
<dbReference type="InterPro" id="IPR011034">
    <property type="entry name" value="Formyl_transferase-like_C_sf"/>
</dbReference>
<name>X5GKB3_9RICK</name>
<evidence type="ECO:0000256" key="4">
    <source>
        <dbReference type="ARBA" id="ARBA00023204"/>
    </source>
</evidence>
<organism evidence="6 7">
    <name type="scientific">Ehrlichia japonica</name>
    <dbReference type="NCBI Taxonomy" id="391036"/>
    <lineage>
        <taxon>Bacteria</taxon>
        <taxon>Pseudomonadati</taxon>
        <taxon>Pseudomonadota</taxon>
        <taxon>Alphaproteobacteria</taxon>
        <taxon>Rickettsiales</taxon>
        <taxon>Anaplasmataceae</taxon>
        <taxon>Ehrlichia</taxon>
    </lineage>
</organism>
<dbReference type="Proteomes" id="UP000023762">
    <property type="component" value="Chromosome"/>
</dbReference>
<dbReference type="HAMAP" id="MF_00527">
    <property type="entry name" value="3MGH"/>
    <property type="match status" value="1"/>
</dbReference>
<dbReference type="NCBIfam" id="TIGR00567">
    <property type="entry name" value="3mg"/>
    <property type="match status" value="1"/>
</dbReference>
<dbReference type="PANTHER" id="PTHR10429">
    <property type="entry name" value="DNA-3-METHYLADENINE GLYCOSYLASE"/>
    <property type="match status" value="1"/>
</dbReference>
<dbReference type="KEGG" id="ehh:EHF_0237"/>
<keyword evidence="3 5" id="KW-0378">Hydrolase</keyword>
<evidence type="ECO:0000256" key="3">
    <source>
        <dbReference type="ARBA" id="ARBA00022801"/>
    </source>
</evidence>
<evidence type="ECO:0000256" key="2">
    <source>
        <dbReference type="ARBA" id="ARBA00022763"/>
    </source>
</evidence>
<comment type="similarity">
    <text evidence="1 5">Belongs to the DNA glycosylase MPG family.</text>
</comment>
<dbReference type="NCBIfam" id="NF002004">
    <property type="entry name" value="PRK00802.1-4"/>
    <property type="match status" value="1"/>
</dbReference>
<sequence length="188" mass="21246">MLKKSFYEQSSLNVASKLLGKRLLFNQHQGIIIETEAYIGQDDPAAHSAHGYTKRTSVMFGSPGFSYIYFIYGMYHCLNVVTEPKGFPAAVLIRGIVLLSDHQPNTVISGPGKLCKILKITKEHNNIDITQNNNFCICNTDIDIDNYICTPRIGISKGKEKFWRFVIPDVTFLLSTEYQDKKMNNSLT</sequence>
<evidence type="ECO:0000256" key="5">
    <source>
        <dbReference type="HAMAP-Rule" id="MF_00527"/>
    </source>
</evidence>
<dbReference type="HOGENOM" id="CLU_060471_4_1_5"/>
<dbReference type="PANTHER" id="PTHR10429:SF0">
    <property type="entry name" value="DNA-3-METHYLADENINE GLYCOSYLASE"/>
    <property type="match status" value="1"/>
</dbReference>
<keyword evidence="2 5" id="KW-0227">DNA damage</keyword>